<name>A0A5A7PDI7_STRAF</name>
<keyword evidence="3" id="KW-1185">Reference proteome</keyword>
<accession>A0A5A7PDI7</accession>
<dbReference type="AlphaFoldDB" id="A0A5A7PDI7"/>
<dbReference type="Proteomes" id="UP000325081">
    <property type="component" value="Unassembled WGS sequence"/>
</dbReference>
<feature type="compositionally biased region" description="Basic and acidic residues" evidence="1">
    <location>
        <begin position="280"/>
        <end position="292"/>
    </location>
</feature>
<comment type="caution">
    <text evidence="2">The sequence shown here is derived from an EMBL/GenBank/DDBJ whole genome shotgun (WGS) entry which is preliminary data.</text>
</comment>
<dbReference type="PANTHER" id="PTHR31798">
    <property type="entry name" value="HYDROXYPROLINE-RICH GLYCOPROTEIN-LIKE"/>
    <property type="match status" value="1"/>
</dbReference>
<proteinExistence type="predicted"/>
<dbReference type="OrthoDB" id="1927968at2759"/>
<evidence type="ECO:0000313" key="3">
    <source>
        <dbReference type="Proteomes" id="UP000325081"/>
    </source>
</evidence>
<feature type="compositionally biased region" description="Basic and acidic residues" evidence="1">
    <location>
        <begin position="343"/>
        <end position="352"/>
    </location>
</feature>
<feature type="region of interest" description="Disordered" evidence="1">
    <location>
        <begin position="63"/>
        <end position="85"/>
    </location>
</feature>
<organism evidence="2 3">
    <name type="scientific">Striga asiatica</name>
    <name type="common">Asiatic witchweed</name>
    <name type="synonym">Buchnera asiatica</name>
    <dbReference type="NCBI Taxonomy" id="4170"/>
    <lineage>
        <taxon>Eukaryota</taxon>
        <taxon>Viridiplantae</taxon>
        <taxon>Streptophyta</taxon>
        <taxon>Embryophyta</taxon>
        <taxon>Tracheophyta</taxon>
        <taxon>Spermatophyta</taxon>
        <taxon>Magnoliopsida</taxon>
        <taxon>eudicotyledons</taxon>
        <taxon>Gunneridae</taxon>
        <taxon>Pentapetalae</taxon>
        <taxon>asterids</taxon>
        <taxon>lamiids</taxon>
        <taxon>Lamiales</taxon>
        <taxon>Orobanchaceae</taxon>
        <taxon>Buchnereae</taxon>
        <taxon>Striga</taxon>
    </lineage>
</organism>
<feature type="compositionally biased region" description="Pro residues" evidence="1">
    <location>
        <begin position="73"/>
        <end position="83"/>
    </location>
</feature>
<protein>
    <submittedName>
        <fullName evidence="2">Hydroxyproline-rich glycoprotein family protein</fullName>
    </submittedName>
</protein>
<reference evidence="3" key="1">
    <citation type="journal article" date="2019" name="Curr. Biol.">
        <title>Genome Sequence of Striga asiatica Provides Insight into the Evolution of Plant Parasitism.</title>
        <authorList>
            <person name="Yoshida S."/>
            <person name="Kim S."/>
            <person name="Wafula E.K."/>
            <person name="Tanskanen J."/>
            <person name="Kim Y.M."/>
            <person name="Honaas L."/>
            <person name="Yang Z."/>
            <person name="Spallek T."/>
            <person name="Conn C.E."/>
            <person name="Ichihashi Y."/>
            <person name="Cheong K."/>
            <person name="Cui S."/>
            <person name="Der J.P."/>
            <person name="Gundlach H."/>
            <person name="Jiao Y."/>
            <person name="Hori C."/>
            <person name="Ishida J.K."/>
            <person name="Kasahara H."/>
            <person name="Kiba T."/>
            <person name="Kim M.S."/>
            <person name="Koo N."/>
            <person name="Laohavisit A."/>
            <person name="Lee Y.H."/>
            <person name="Lumba S."/>
            <person name="McCourt P."/>
            <person name="Mortimer J.C."/>
            <person name="Mutuku J.M."/>
            <person name="Nomura T."/>
            <person name="Sasaki-Sekimoto Y."/>
            <person name="Seto Y."/>
            <person name="Wang Y."/>
            <person name="Wakatake T."/>
            <person name="Sakakibara H."/>
            <person name="Demura T."/>
            <person name="Yamaguchi S."/>
            <person name="Yoneyama K."/>
            <person name="Manabe R.I."/>
            <person name="Nelson D.C."/>
            <person name="Schulman A.H."/>
            <person name="Timko M.P."/>
            <person name="dePamphilis C.W."/>
            <person name="Choi D."/>
            <person name="Shirasu K."/>
        </authorList>
    </citation>
    <scope>NUCLEOTIDE SEQUENCE [LARGE SCALE GENOMIC DNA]</scope>
    <source>
        <strain evidence="3">cv. UVA1</strain>
    </source>
</reference>
<feature type="region of interest" description="Disordered" evidence="1">
    <location>
        <begin position="153"/>
        <end position="174"/>
    </location>
</feature>
<evidence type="ECO:0000313" key="2">
    <source>
        <dbReference type="EMBL" id="GER30347.1"/>
    </source>
</evidence>
<dbReference type="PANTHER" id="PTHR31798:SF2">
    <property type="entry name" value="HYDROXYPROLINE-RICH GLYCOPROTEIN FAMILY PROTEIN"/>
    <property type="match status" value="1"/>
</dbReference>
<feature type="compositionally biased region" description="Basic and acidic residues" evidence="1">
    <location>
        <begin position="308"/>
        <end position="328"/>
    </location>
</feature>
<dbReference type="InterPro" id="IPR040420">
    <property type="entry name" value="At1g76660-like"/>
</dbReference>
<feature type="compositionally biased region" description="Acidic residues" evidence="1">
    <location>
        <begin position="293"/>
        <end position="304"/>
    </location>
</feature>
<feature type="region of interest" description="Disordered" evidence="1">
    <location>
        <begin position="273"/>
        <end position="352"/>
    </location>
</feature>
<gene>
    <name evidence="2" type="ORF">STAS_06277</name>
</gene>
<dbReference type="EMBL" id="BKCP01004339">
    <property type="protein sequence ID" value="GER30347.1"/>
    <property type="molecule type" value="Genomic_DNA"/>
</dbReference>
<sequence length="366" mass="40197">MNRGVSGIDALETINAAATVIASVEARGPHGSYQKRRWASCWSIYSCFGSNKNNKRIGPAVLIPEPTTLSSGPNPPTSGPDPPIQQAQSIMLPFVAPPSSPVSFIPSEAQSPTGVPTSVGPYSPNGPNSIFTIGPYAHDTRPVSPPVFSTFTTEPSTAPYTPPPESAHLTTPSSPEVPFARLLEPNVQRYPFGQYEFQSYQLQPGSPVSHLISPSSGISGSGTSSPNVPFFLEFRTGNPPKLLDLEKIVQLDRENSSVVNHKVSIEMKGNELVESIENNGEDHKREEKRSKMEEEEEEEEEEDTTTVKNEKNRADDGDDIEQKREKTRTITLGSSKEFNFDGVNEKVADEDRTPDNHWLFFRFSHS</sequence>
<evidence type="ECO:0000256" key="1">
    <source>
        <dbReference type="SAM" id="MobiDB-lite"/>
    </source>
</evidence>